<keyword evidence="1" id="KW-0378">Hydrolase</keyword>
<evidence type="ECO:0000259" key="4">
    <source>
        <dbReference type="Pfam" id="PF12146"/>
    </source>
</evidence>
<dbReference type="InterPro" id="IPR029058">
    <property type="entry name" value="AB_hydrolase_fold"/>
</dbReference>
<dbReference type="PANTHER" id="PTHR22946:SF9">
    <property type="entry name" value="POLYKETIDE TRANSFERASE AF380"/>
    <property type="match status" value="1"/>
</dbReference>
<sequence length="315" mass="34814">MAPWLIWTLAIIGPTVVLLAVFLVIDVGFRPTRDPNDVHPQDLGLPSRDVALTAVNGKRLAAWYIPPPPGVQRPAPAVAVMHGWGSNRSQLLPVVAPLHTAGYALLLLDSRCHGDSEQDSFASMPRFAEDLSTGVDWLRTHPEVDRDRIAVFGHSVGACAALLTASRRSDLVGAVSLSAFADPETVMRRFMERVRVPYRPLGWLVNRYVEWRIGWRFRDIAPKNTIRRALCPVLLLHGEDDRMVPVADAYAIHGNRRTEEDVELVIYTRCDHDSVERIEVATPTINAFLARVTGGGPRWQRPGPQGAATPVTQPA</sequence>
<name>A0A286GVC9_9PROT</name>
<evidence type="ECO:0000313" key="6">
    <source>
        <dbReference type="Proteomes" id="UP000219621"/>
    </source>
</evidence>
<feature type="domain" description="Serine aminopeptidase S33" evidence="4">
    <location>
        <begin position="73"/>
        <end position="193"/>
    </location>
</feature>
<evidence type="ECO:0000256" key="1">
    <source>
        <dbReference type="ARBA" id="ARBA00022801"/>
    </source>
</evidence>
<dbReference type="EMBL" id="OCNJ01000008">
    <property type="protein sequence ID" value="SOD99136.1"/>
    <property type="molecule type" value="Genomic_DNA"/>
</dbReference>
<reference evidence="5 6" key="1">
    <citation type="submission" date="2017-09" db="EMBL/GenBank/DDBJ databases">
        <authorList>
            <person name="Ehlers B."/>
            <person name="Leendertz F.H."/>
        </authorList>
    </citation>
    <scope>NUCLEOTIDE SEQUENCE [LARGE SCALE GENOMIC DNA]</scope>
    <source>
        <strain evidence="5 6">USBA 140</strain>
    </source>
</reference>
<dbReference type="Pfam" id="PF12146">
    <property type="entry name" value="Hydrolase_4"/>
    <property type="match status" value="1"/>
</dbReference>
<keyword evidence="3" id="KW-0472">Membrane</keyword>
<evidence type="ECO:0000313" key="5">
    <source>
        <dbReference type="EMBL" id="SOD99136.1"/>
    </source>
</evidence>
<evidence type="ECO:0000256" key="3">
    <source>
        <dbReference type="SAM" id="Phobius"/>
    </source>
</evidence>
<dbReference type="RefSeq" id="WP_097280622.1">
    <property type="nucleotide sequence ID" value="NZ_OCNJ01000008.1"/>
</dbReference>
<dbReference type="SUPFAM" id="SSF53474">
    <property type="entry name" value="alpha/beta-Hydrolases"/>
    <property type="match status" value="1"/>
</dbReference>
<keyword evidence="6" id="KW-1185">Reference proteome</keyword>
<dbReference type="Gene3D" id="3.40.50.1820">
    <property type="entry name" value="alpha/beta hydrolase"/>
    <property type="match status" value="1"/>
</dbReference>
<dbReference type="Proteomes" id="UP000219621">
    <property type="component" value="Unassembled WGS sequence"/>
</dbReference>
<accession>A0A286GVC9</accession>
<dbReference type="InterPro" id="IPR022742">
    <property type="entry name" value="Hydrolase_4"/>
</dbReference>
<keyword evidence="3" id="KW-1133">Transmembrane helix</keyword>
<keyword evidence="5" id="KW-0031">Aminopeptidase</keyword>
<gene>
    <name evidence="5" type="ORF">SAMN05421508_108232</name>
</gene>
<evidence type="ECO:0000256" key="2">
    <source>
        <dbReference type="SAM" id="MobiDB-lite"/>
    </source>
</evidence>
<feature type="transmembrane region" description="Helical" evidence="3">
    <location>
        <begin position="6"/>
        <end position="25"/>
    </location>
</feature>
<dbReference type="GO" id="GO:0004177">
    <property type="term" value="F:aminopeptidase activity"/>
    <property type="evidence" value="ECO:0007669"/>
    <property type="project" value="UniProtKB-KW"/>
</dbReference>
<dbReference type="GO" id="GO:0052689">
    <property type="term" value="F:carboxylic ester hydrolase activity"/>
    <property type="evidence" value="ECO:0007669"/>
    <property type="project" value="UniProtKB-ARBA"/>
</dbReference>
<keyword evidence="3" id="KW-0812">Transmembrane</keyword>
<dbReference type="InterPro" id="IPR050261">
    <property type="entry name" value="FrsA_esterase"/>
</dbReference>
<keyword evidence="5" id="KW-0645">Protease</keyword>
<protein>
    <submittedName>
        <fullName evidence="5">Serine aminopeptidase, S33</fullName>
    </submittedName>
</protein>
<feature type="region of interest" description="Disordered" evidence="2">
    <location>
        <begin position="295"/>
        <end position="315"/>
    </location>
</feature>
<dbReference type="AlphaFoldDB" id="A0A286GVC9"/>
<dbReference type="OrthoDB" id="3647650at2"/>
<dbReference type="PANTHER" id="PTHR22946">
    <property type="entry name" value="DIENELACTONE HYDROLASE DOMAIN-CONTAINING PROTEIN-RELATED"/>
    <property type="match status" value="1"/>
</dbReference>
<proteinExistence type="predicted"/>
<organism evidence="5 6">
    <name type="scientific">Caenispirillum bisanense</name>
    <dbReference type="NCBI Taxonomy" id="414052"/>
    <lineage>
        <taxon>Bacteria</taxon>
        <taxon>Pseudomonadati</taxon>
        <taxon>Pseudomonadota</taxon>
        <taxon>Alphaproteobacteria</taxon>
        <taxon>Rhodospirillales</taxon>
        <taxon>Novispirillaceae</taxon>
        <taxon>Caenispirillum</taxon>
    </lineage>
</organism>